<reference evidence="2 3" key="1">
    <citation type="submission" date="2017-01" db="EMBL/GenBank/DDBJ databases">
        <authorList>
            <person name="Mah S.A."/>
            <person name="Swanson W.J."/>
            <person name="Moy G.W."/>
            <person name="Vacquier V.D."/>
        </authorList>
    </citation>
    <scope>NUCLEOTIDE SEQUENCE [LARGE SCALE GENOMIC DNA]</scope>
    <source>
        <strain evidence="2 3">DSM 16927</strain>
    </source>
</reference>
<evidence type="ECO:0000313" key="4">
    <source>
        <dbReference type="Proteomes" id="UP000279541"/>
    </source>
</evidence>
<dbReference type="OrthoDB" id="1365454at2"/>
<proteinExistence type="predicted"/>
<accession>A0A1N7HZ90</accession>
<gene>
    <name evidence="1" type="ORF">EG359_02625</name>
    <name evidence="2" type="ORF">SAMN05421768_101837</name>
</gene>
<protein>
    <submittedName>
        <fullName evidence="2">Uncharacterized protein</fullName>
    </submittedName>
</protein>
<name>A0A1N7HZ90_9FLAO</name>
<keyword evidence="4" id="KW-1185">Reference proteome</keyword>
<evidence type="ECO:0000313" key="3">
    <source>
        <dbReference type="Proteomes" id="UP000186106"/>
    </source>
</evidence>
<dbReference type="KEGG" id="cjt:EG359_02625"/>
<evidence type="ECO:0000313" key="2">
    <source>
        <dbReference type="EMBL" id="SIS30040.1"/>
    </source>
</evidence>
<dbReference type="EMBL" id="CP033926">
    <property type="protein sequence ID" value="AZA98567.1"/>
    <property type="molecule type" value="Genomic_DNA"/>
</dbReference>
<evidence type="ECO:0000313" key="1">
    <source>
        <dbReference type="EMBL" id="AZA98567.1"/>
    </source>
</evidence>
<sequence>MSNEIEVNHTFIVDSIKKLDFCGTEILQFSGGQYTIPYDIVKREYEGHNHKECNGCKKNYLKIFTDISAYHKKFPNCCELHEKLATQNWFKAEAYENAPFFYTEKLFYVWDHILNFIDKKEWEEEIFDYLDHVIDSFGCFPKGYGEALYFGRFITQLQGLITGNIKGNLERKNKILEYLNKYKNPIVENHDRDFNILAGIYSQWYKTFPFELSYFAHLKQQYININPLIESVKYNKYSNLHIATPKTKKVLINYLLEITNKILVVINTETLFEKGLITDIEKIELEMIRQKRKQKLKQGYTNSSKSDETKYRKILKEWLKDEIQFIKEIKPIIEKNPFVAFSDTIPLLNDLMRASYKLQENKIFWNADEDTRTRQILDLLPQKYEAKDQSRYGESGTGIKQGSVDGVIKDSSETEYFLEAFNLEYIDTNNITSHINKLEQNYDSKGLYNKYIIVYCNLPENKFEDFTKSYQQFIEAEMKFLYPKNGDSMDVESKYTNNRILKTSHLREGKEVFLYHILLKFPQKEKQEKALN</sequence>
<dbReference type="Proteomes" id="UP000186106">
    <property type="component" value="Unassembled WGS sequence"/>
</dbReference>
<dbReference type="EMBL" id="FTNZ01000001">
    <property type="protein sequence ID" value="SIS30040.1"/>
    <property type="molecule type" value="Genomic_DNA"/>
</dbReference>
<organism evidence="2 3">
    <name type="scientific">Chryseobacterium joostei</name>
    <dbReference type="NCBI Taxonomy" id="112234"/>
    <lineage>
        <taxon>Bacteria</taxon>
        <taxon>Pseudomonadati</taxon>
        <taxon>Bacteroidota</taxon>
        <taxon>Flavobacteriia</taxon>
        <taxon>Flavobacteriales</taxon>
        <taxon>Weeksellaceae</taxon>
        <taxon>Chryseobacterium group</taxon>
        <taxon>Chryseobacterium</taxon>
    </lineage>
</organism>
<dbReference type="RefSeq" id="WP_076352048.1">
    <property type="nucleotide sequence ID" value="NZ_CP033926.1"/>
</dbReference>
<dbReference type="AlphaFoldDB" id="A0A1N7HZ90"/>
<dbReference type="Proteomes" id="UP000279541">
    <property type="component" value="Chromosome"/>
</dbReference>
<reference evidence="1 4" key="2">
    <citation type="submission" date="2018-11" db="EMBL/GenBank/DDBJ databases">
        <title>Proposal to divide the Flavobacteriaceae and reorganize its genera based on Amino Acid Identity values calculated from whole genome sequences.</title>
        <authorList>
            <person name="Nicholson A.C."/>
            <person name="Gulvik C.A."/>
            <person name="Whitney A.M."/>
            <person name="Humrighouse B.W."/>
            <person name="Bell M."/>
            <person name="Holmes B."/>
            <person name="Steigerwalt A.G."/>
            <person name="Villarma A."/>
            <person name="Sheth M."/>
            <person name="Batra D."/>
            <person name="Pryor J."/>
            <person name="Bernardet J.-F."/>
            <person name="Hugo C."/>
            <person name="Kampfer P."/>
            <person name="Newman J."/>
            <person name="McQuiston J.R."/>
        </authorList>
    </citation>
    <scope>NUCLEOTIDE SEQUENCE [LARGE SCALE GENOMIC DNA]</scope>
    <source>
        <strain evidence="1 4">DSM 16927</strain>
    </source>
</reference>